<evidence type="ECO:0000313" key="6">
    <source>
        <dbReference type="Proteomes" id="UP001230220"/>
    </source>
</evidence>
<keyword evidence="2" id="KW-0808">Transferase</keyword>
<dbReference type="GO" id="GO:0008168">
    <property type="term" value="F:methyltransferase activity"/>
    <property type="evidence" value="ECO:0007669"/>
    <property type="project" value="UniProtKB-KW"/>
</dbReference>
<accession>A0ABU0E0A5</accession>
<evidence type="ECO:0000256" key="2">
    <source>
        <dbReference type="ARBA" id="ARBA00022679"/>
    </source>
</evidence>
<keyword evidence="1 5" id="KW-0489">Methyltransferase</keyword>
<gene>
    <name evidence="5" type="ORF">J2S15_001047</name>
</gene>
<keyword evidence="6" id="KW-1185">Reference proteome</keyword>
<dbReference type="Gene3D" id="3.40.50.150">
    <property type="entry name" value="Vaccinia Virus protein VP39"/>
    <property type="match status" value="1"/>
</dbReference>
<dbReference type="InterPro" id="IPR029063">
    <property type="entry name" value="SAM-dependent_MTases_sf"/>
</dbReference>
<dbReference type="PANTHER" id="PTHR43464">
    <property type="entry name" value="METHYLTRANSFERASE"/>
    <property type="match status" value="1"/>
</dbReference>
<dbReference type="CDD" id="cd02440">
    <property type="entry name" value="AdoMet_MTases"/>
    <property type="match status" value="1"/>
</dbReference>
<dbReference type="SUPFAM" id="SSF53335">
    <property type="entry name" value="S-adenosyl-L-methionine-dependent methyltransferases"/>
    <property type="match status" value="1"/>
</dbReference>
<evidence type="ECO:0000259" key="4">
    <source>
        <dbReference type="Pfam" id="PF13649"/>
    </source>
</evidence>
<evidence type="ECO:0000313" key="5">
    <source>
        <dbReference type="EMBL" id="MDQ0360316.1"/>
    </source>
</evidence>
<protein>
    <submittedName>
        <fullName evidence="5">2-polyprenyl-3-methyl-5-hydroxy-6-metoxy-1, 4-benzoquinol methylase</fullName>
    </submittedName>
</protein>
<reference evidence="5 6" key="1">
    <citation type="submission" date="2023-07" db="EMBL/GenBank/DDBJ databases">
        <title>Genomic Encyclopedia of Type Strains, Phase IV (KMG-IV): sequencing the most valuable type-strain genomes for metagenomic binning, comparative biology and taxonomic classification.</title>
        <authorList>
            <person name="Goeker M."/>
        </authorList>
    </citation>
    <scope>NUCLEOTIDE SEQUENCE [LARGE SCALE GENOMIC DNA]</scope>
    <source>
        <strain evidence="5 6">DSM 16784</strain>
    </source>
</reference>
<dbReference type="Proteomes" id="UP001230220">
    <property type="component" value="Unassembled WGS sequence"/>
</dbReference>
<dbReference type="Gene3D" id="2.20.25.110">
    <property type="entry name" value="S-adenosyl-L-methionine-dependent methyltransferases"/>
    <property type="match status" value="1"/>
</dbReference>
<dbReference type="Pfam" id="PF13649">
    <property type="entry name" value="Methyltransf_25"/>
    <property type="match status" value="1"/>
</dbReference>
<sequence>MYNNYAKYFDLIFSANKTTVDFLDTHLSGNKILDIGCGSGEYAIELYDRGYDIAGIDLDAEMIKYAKLKNEHINFKVENMLEMDTMKYDSLYCIGNTLVHLPTRENIQTFLNSCYLKLENGNLVLQIINYERILDQNITSLPTIENQGITFERNYSIGKEKVIFSTVLTTQEETYSDSVELLPIQKEELEMMLKTAGFTSIQSYAGFSDKPYHKDSYALVVVASK</sequence>
<organism evidence="5 6">
    <name type="scientific">Breznakia pachnodae</name>
    <dbReference type="NCBI Taxonomy" id="265178"/>
    <lineage>
        <taxon>Bacteria</taxon>
        <taxon>Bacillati</taxon>
        <taxon>Bacillota</taxon>
        <taxon>Erysipelotrichia</taxon>
        <taxon>Erysipelotrichales</taxon>
        <taxon>Erysipelotrichaceae</taxon>
        <taxon>Breznakia</taxon>
    </lineage>
</organism>
<evidence type="ECO:0000256" key="3">
    <source>
        <dbReference type="ARBA" id="ARBA00022691"/>
    </source>
</evidence>
<dbReference type="PANTHER" id="PTHR43464:SF19">
    <property type="entry name" value="UBIQUINONE BIOSYNTHESIS O-METHYLTRANSFERASE, MITOCHONDRIAL"/>
    <property type="match status" value="1"/>
</dbReference>
<feature type="domain" description="Methyltransferase" evidence="4">
    <location>
        <begin position="32"/>
        <end position="118"/>
    </location>
</feature>
<comment type="caution">
    <text evidence="5">The sequence shown here is derived from an EMBL/GenBank/DDBJ whole genome shotgun (WGS) entry which is preliminary data.</text>
</comment>
<dbReference type="GO" id="GO:0032259">
    <property type="term" value="P:methylation"/>
    <property type="evidence" value="ECO:0007669"/>
    <property type="project" value="UniProtKB-KW"/>
</dbReference>
<evidence type="ECO:0000256" key="1">
    <source>
        <dbReference type="ARBA" id="ARBA00022603"/>
    </source>
</evidence>
<dbReference type="EMBL" id="JAUSUR010000001">
    <property type="protein sequence ID" value="MDQ0360316.1"/>
    <property type="molecule type" value="Genomic_DNA"/>
</dbReference>
<proteinExistence type="predicted"/>
<dbReference type="RefSeq" id="WP_307406125.1">
    <property type="nucleotide sequence ID" value="NZ_JAUSUR010000001.1"/>
</dbReference>
<keyword evidence="3" id="KW-0949">S-adenosyl-L-methionine</keyword>
<name>A0ABU0E0A5_9FIRM</name>
<dbReference type="InterPro" id="IPR041698">
    <property type="entry name" value="Methyltransf_25"/>
</dbReference>